<dbReference type="SUPFAM" id="SSF48600">
    <property type="entry name" value="Chorismate mutase II"/>
    <property type="match status" value="1"/>
</dbReference>
<keyword evidence="6" id="KW-1185">Reference proteome</keyword>
<proteinExistence type="predicted"/>
<sequence length="126" mass="14505">MNPIWLKPFQLTFGICLLIGSTSLAQSLPDKTTDTSKNALQVYRQKIDSLDKQLIAILGERERVVKEVGVYKVAHHMPALQQDRFKQMMEPRIIAGKKEGLSEEFITEFMNAIHEESLRIERNIIH</sequence>
<dbReference type="GO" id="GO:0009697">
    <property type="term" value="P:salicylic acid biosynthetic process"/>
    <property type="evidence" value="ECO:0007669"/>
    <property type="project" value="TreeGrafter"/>
</dbReference>
<organism evidence="5 6">
    <name type="scientific">Chitinophaga niastensis</name>
    <dbReference type="NCBI Taxonomy" id="536980"/>
    <lineage>
        <taxon>Bacteria</taxon>
        <taxon>Pseudomonadati</taxon>
        <taxon>Bacteroidota</taxon>
        <taxon>Chitinophagia</taxon>
        <taxon>Chitinophagales</taxon>
        <taxon>Chitinophagaceae</taxon>
        <taxon>Chitinophaga</taxon>
    </lineage>
</organism>
<feature type="chain" id="PRO_5015142338" description="chorismate mutase" evidence="3">
    <location>
        <begin position="26"/>
        <end position="126"/>
    </location>
</feature>
<dbReference type="OrthoDB" id="669870at2"/>
<keyword evidence="3" id="KW-0732">Signal</keyword>
<dbReference type="EMBL" id="PYAW01000004">
    <property type="protein sequence ID" value="PSL45382.1"/>
    <property type="molecule type" value="Genomic_DNA"/>
</dbReference>
<evidence type="ECO:0000256" key="1">
    <source>
        <dbReference type="ARBA" id="ARBA00012404"/>
    </source>
</evidence>
<dbReference type="InterPro" id="IPR002701">
    <property type="entry name" value="CM_II_prokaryot"/>
</dbReference>
<evidence type="ECO:0000259" key="4">
    <source>
        <dbReference type="PROSITE" id="PS51168"/>
    </source>
</evidence>
<comment type="caution">
    <text evidence="5">The sequence shown here is derived from an EMBL/GenBank/DDBJ whole genome shotgun (WGS) entry which is preliminary data.</text>
</comment>
<dbReference type="PANTHER" id="PTHR38041:SF1">
    <property type="entry name" value="CHORISMATE MUTASE"/>
    <property type="match status" value="1"/>
</dbReference>
<feature type="domain" description="Chorismate mutase" evidence="4">
    <location>
        <begin position="34"/>
        <end position="125"/>
    </location>
</feature>
<dbReference type="Pfam" id="PF01817">
    <property type="entry name" value="CM_2"/>
    <property type="match status" value="1"/>
</dbReference>
<evidence type="ECO:0000256" key="3">
    <source>
        <dbReference type="SAM" id="SignalP"/>
    </source>
</evidence>
<reference evidence="5 6" key="1">
    <citation type="submission" date="2018-03" db="EMBL/GenBank/DDBJ databases">
        <title>Genomic Encyclopedia of Archaeal and Bacterial Type Strains, Phase II (KMG-II): from individual species to whole genera.</title>
        <authorList>
            <person name="Goeker M."/>
        </authorList>
    </citation>
    <scope>NUCLEOTIDE SEQUENCE [LARGE SCALE GENOMIC DNA]</scope>
    <source>
        <strain evidence="5 6">DSM 24859</strain>
    </source>
</reference>
<gene>
    <name evidence="5" type="ORF">CLV51_10484</name>
</gene>
<dbReference type="Gene3D" id="1.20.59.10">
    <property type="entry name" value="Chorismate mutase"/>
    <property type="match status" value="1"/>
</dbReference>
<keyword evidence="2" id="KW-0413">Isomerase</keyword>
<dbReference type="PROSITE" id="PS51168">
    <property type="entry name" value="CHORISMATE_MUT_2"/>
    <property type="match status" value="1"/>
</dbReference>
<dbReference type="GO" id="GO:0046417">
    <property type="term" value="P:chorismate metabolic process"/>
    <property type="evidence" value="ECO:0007669"/>
    <property type="project" value="InterPro"/>
</dbReference>
<dbReference type="Proteomes" id="UP000240971">
    <property type="component" value="Unassembled WGS sequence"/>
</dbReference>
<dbReference type="PANTHER" id="PTHR38041">
    <property type="entry name" value="CHORISMATE MUTASE"/>
    <property type="match status" value="1"/>
</dbReference>
<evidence type="ECO:0000313" key="6">
    <source>
        <dbReference type="Proteomes" id="UP000240971"/>
    </source>
</evidence>
<dbReference type="AlphaFoldDB" id="A0A2P8HGN6"/>
<dbReference type="InterPro" id="IPR051331">
    <property type="entry name" value="Chorismate_mutase-related"/>
</dbReference>
<accession>A0A2P8HGN6</accession>
<evidence type="ECO:0000313" key="5">
    <source>
        <dbReference type="EMBL" id="PSL45382.1"/>
    </source>
</evidence>
<dbReference type="InterPro" id="IPR036263">
    <property type="entry name" value="Chorismate_II_sf"/>
</dbReference>
<dbReference type="EC" id="5.4.99.5" evidence="1"/>
<feature type="signal peptide" evidence="3">
    <location>
        <begin position="1"/>
        <end position="25"/>
    </location>
</feature>
<dbReference type="GO" id="GO:0004106">
    <property type="term" value="F:chorismate mutase activity"/>
    <property type="evidence" value="ECO:0007669"/>
    <property type="project" value="UniProtKB-EC"/>
</dbReference>
<dbReference type="InterPro" id="IPR036979">
    <property type="entry name" value="CM_dom_sf"/>
</dbReference>
<name>A0A2P8HGN6_CHINA</name>
<dbReference type="SMART" id="SM00830">
    <property type="entry name" value="CM_2"/>
    <property type="match status" value="1"/>
</dbReference>
<protein>
    <recommendedName>
        <fullName evidence="1">chorismate mutase</fullName>
        <ecNumber evidence="1">5.4.99.5</ecNumber>
    </recommendedName>
</protein>
<evidence type="ECO:0000256" key="2">
    <source>
        <dbReference type="ARBA" id="ARBA00023235"/>
    </source>
</evidence>
<dbReference type="RefSeq" id="WP_106529723.1">
    <property type="nucleotide sequence ID" value="NZ_PYAW01000004.1"/>
</dbReference>